<reference evidence="2 3" key="1">
    <citation type="journal article" date="2013" name="Pathog. Dis.">
        <title>Genome sequences of 65 Helicobacter pylori strains isolated from asymptomatic individuals and patients with gastric cancer, peptic ulcer disease, or gastritis.</title>
        <authorList>
            <person name="Blanchard T.G."/>
            <person name="Czinn S.J."/>
            <person name="Correa P."/>
            <person name="Nakazawa T."/>
            <person name="Keelan M."/>
            <person name="Morningstar L."/>
            <person name="Santana-Cruz I."/>
            <person name="Maroo A."/>
            <person name="McCracken C."/>
            <person name="Shefchek K."/>
            <person name="Daugherty S."/>
            <person name="Song Y."/>
            <person name="Fraser C.M."/>
            <person name="Fricke W.F."/>
        </authorList>
    </citation>
    <scope>NUCLEOTIDE SEQUENCE [LARGE SCALE GENOMIC DNA]</scope>
    <source>
        <strain evidence="2 3">Hp P-2</strain>
    </source>
</reference>
<gene>
    <name evidence="2" type="ORF">HPHPP2_0987</name>
</gene>
<sequence length="38" mass="4322">MSSYSDVCKNTTIKTPTKSNNNLNLFKENAGRMNENKK</sequence>
<feature type="compositionally biased region" description="Polar residues" evidence="1">
    <location>
        <begin position="1"/>
        <end position="24"/>
    </location>
</feature>
<comment type="caution">
    <text evidence="2">The sequence shown here is derived from an EMBL/GenBank/DDBJ whole genome shotgun (WGS) entry which is preliminary data.</text>
</comment>
<dbReference type="PATRIC" id="fig|992073.3.peg.970"/>
<accession>J0PNT3</accession>
<dbReference type="AlphaFoldDB" id="J0PNT3"/>
<organism evidence="2 3">
    <name type="scientific">Helicobacter pylori Hp P-2</name>
    <dbReference type="NCBI Taxonomy" id="992073"/>
    <lineage>
        <taxon>Bacteria</taxon>
        <taxon>Pseudomonadati</taxon>
        <taxon>Campylobacterota</taxon>
        <taxon>Epsilonproteobacteria</taxon>
        <taxon>Campylobacterales</taxon>
        <taxon>Helicobacteraceae</taxon>
        <taxon>Helicobacter</taxon>
    </lineage>
</organism>
<evidence type="ECO:0000313" key="3">
    <source>
        <dbReference type="Proteomes" id="UP000004326"/>
    </source>
</evidence>
<dbReference type="EMBL" id="AKPJ01000001">
    <property type="protein sequence ID" value="EJC00273.1"/>
    <property type="molecule type" value="Genomic_DNA"/>
</dbReference>
<dbReference type="Proteomes" id="UP000004326">
    <property type="component" value="Unassembled WGS sequence"/>
</dbReference>
<protein>
    <submittedName>
        <fullName evidence="2">Uncharacterized protein</fullName>
    </submittedName>
</protein>
<name>J0PNT3_HELPX</name>
<evidence type="ECO:0000256" key="1">
    <source>
        <dbReference type="SAM" id="MobiDB-lite"/>
    </source>
</evidence>
<feature type="region of interest" description="Disordered" evidence="1">
    <location>
        <begin position="1"/>
        <end position="38"/>
    </location>
</feature>
<proteinExistence type="predicted"/>
<evidence type="ECO:0000313" key="2">
    <source>
        <dbReference type="EMBL" id="EJC00273.1"/>
    </source>
</evidence>